<dbReference type="PROSITE" id="PS50932">
    <property type="entry name" value="HTH_LACI_2"/>
    <property type="match status" value="1"/>
</dbReference>
<dbReference type="InterPro" id="IPR010982">
    <property type="entry name" value="Lambda_DNA-bd_dom_sf"/>
</dbReference>
<keyword evidence="1" id="KW-0678">Repressor</keyword>
<dbReference type="Proteomes" id="UP001151234">
    <property type="component" value="Unassembled WGS sequence"/>
</dbReference>
<sequence>MTVTLKEVAARAGVSRSAVSRTFTEGASVSAKTRQKVEEAAEELGYRPSLIARSLATNRTKLIGLVANNFRNPVFLEVFDLFTQTLQRRGFRPLLVNLSTETDSEKSLEMLRQYRVDGIIIATSTLPPTFPNAFRKAGVPVIHAFGKIHTSSGVSIVGIDNRHCGEMAAQTLFDRGYRNIALLAGPQSATSTQDRLEGFLKRTSELGIEPVDVRFASEYSYASGKEAMATLLDERTVEALFCGDDLICMGAMDAAREYGLSIPEEIGFLGFNDMNMASWSAYDLTTIRQPVRDIILSSVELVVAMIEGSEEGNKNLLFPCSITERSSLKPLP</sequence>
<evidence type="ECO:0000256" key="1">
    <source>
        <dbReference type="ARBA" id="ARBA00022491"/>
    </source>
</evidence>
<dbReference type="InterPro" id="IPR028082">
    <property type="entry name" value="Peripla_BP_I"/>
</dbReference>
<keyword evidence="7" id="KW-1185">Reference proteome</keyword>
<keyword evidence="2" id="KW-0805">Transcription regulation</keyword>
<keyword evidence="3 6" id="KW-0238">DNA-binding</keyword>
<evidence type="ECO:0000313" key="6">
    <source>
        <dbReference type="EMBL" id="MDA5399071.1"/>
    </source>
</evidence>
<dbReference type="InterPro" id="IPR000843">
    <property type="entry name" value="HTH_LacI"/>
</dbReference>
<dbReference type="PANTHER" id="PTHR30146:SF95">
    <property type="entry name" value="RIBOSE OPERON REPRESSOR"/>
    <property type="match status" value="1"/>
</dbReference>
<name>A0A9X3ZHW8_9HYPH</name>
<dbReference type="InterPro" id="IPR001761">
    <property type="entry name" value="Peripla_BP/Lac1_sug-bd_dom"/>
</dbReference>
<dbReference type="Pfam" id="PF00356">
    <property type="entry name" value="LacI"/>
    <property type="match status" value="1"/>
</dbReference>
<dbReference type="SUPFAM" id="SSF47413">
    <property type="entry name" value="lambda repressor-like DNA-binding domains"/>
    <property type="match status" value="1"/>
</dbReference>
<dbReference type="GO" id="GO:0003700">
    <property type="term" value="F:DNA-binding transcription factor activity"/>
    <property type="evidence" value="ECO:0007669"/>
    <property type="project" value="TreeGrafter"/>
</dbReference>
<protein>
    <submittedName>
        <fullName evidence="6">LacI family DNA-binding transcriptional regulator</fullName>
    </submittedName>
</protein>
<dbReference type="CDD" id="cd01392">
    <property type="entry name" value="HTH_LacI"/>
    <property type="match status" value="1"/>
</dbReference>
<dbReference type="CDD" id="cd06278">
    <property type="entry name" value="PBP1_LacI-like"/>
    <property type="match status" value="1"/>
</dbReference>
<accession>A0A9X3ZHW8</accession>
<evidence type="ECO:0000256" key="4">
    <source>
        <dbReference type="ARBA" id="ARBA00023163"/>
    </source>
</evidence>
<organism evidence="6 7">
    <name type="scientific">Hoeflea prorocentri</name>
    <dbReference type="NCBI Taxonomy" id="1922333"/>
    <lineage>
        <taxon>Bacteria</taxon>
        <taxon>Pseudomonadati</taxon>
        <taxon>Pseudomonadota</taxon>
        <taxon>Alphaproteobacteria</taxon>
        <taxon>Hyphomicrobiales</taxon>
        <taxon>Rhizobiaceae</taxon>
        <taxon>Hoeflea</taxon>
    </lineage>
</organism>
<dbReference type="GO" id="GO:0000976">
    <property type="term" value="F:transcription cis-regulatory region binding"/>
    <property type="evidence" value="ECO:0007669"/>
    <property type="project" value="TreeGrafter"/>
</dbReference>
<keyword evidence="4" id="KW-0804">Transcription</keyword>
<gene>
    <name evidence="6" type="ORF">OQ273_10850</name>
</gene>
<reference evidence="6" key="1">
    <citation type="submission" date="2022-11" db="EMBL/GenBank/DDBJ databases">
        <title>Draft genome sequence of Hoeflea poritis E7-10 and Hoeflea prorocentri PM5-8, separated from scleractinian coral Porites lutea and marine dinoflagellate.</title>
        <authorList>
            <person name="Zhang G."/>
            <person name="Wei Q."/>
            <person name="Cai L."/>
        </authorList>
    </citation>
    <scope>NUCLEOTIDE SEQUENCE</scope>
    <source>
        <strain evidence="6">PM5-8</strain>
    </source>
</reference>
<evidence type="ECO:0000259" key="5">
    <source>
        <dbReference type="PROSITE" id="PS50932"/>
    </source>
</evidence>
<feature type="domain" description="HTH lacI-type" evidence="5">
    <location>
        <begin position="3"/>
        <end position="57"/>
    </location>
</feature>
<evidence type="ECO:0000256" key="2">
    <source>
        <dbReference type="ARBA" id="ARBA00023015"/>
    </source>
</evidence>
<dbReference type="SUPFAM" id="SSF53822">
    <property type="entry name" value="Periplasmic binding protein-like I"/>
    <property type="match status" value="1"/>
</dbReference>
<evidence type="ECO:0000313" key="7">
    <source>
        <dbReference type="Proteomes" id="UP001151234"/>
    </source>
</evidence>
<dbReference type="EMBL" id="JAPJZI010000001">
    <property type="protein sequence ID" value="MDA5399071.1"/>
    <property type="molecule type" value="Genomic_DNA"/>
</dbReference>
<dbReference type="SMART" id="SM00354">
    <property type="entry name" value="HTH_LACI"/>
    <property type="match status" value="1"/>
</dbReference>
<dbReference type="RefSeq" id="WP_267990521.1">
    <property type="nucleotide sequence ID" value="NZ_JAPJZI010000001.1"/>
</dbReference>
<dbReference type="AlphaFoldDB" id="A0A9X3ZHW8"/>
<dbReference type="PANTHER" id="PTHR30146">
    <property type="entry name" value="LACI-RELATED TRANSCRIPTIONAL REPRESSOR"/>
    <property type="match status" value="1"/>
</dbReference>
<dbReference type="Gene3D" id="3.40.50.2300">
    <property type="match status" value="2"/>
</dbReference>
<dbReference type="Pfam" id="PF00532">
    <property type="entry name" value="Peripla_BP_1"/>
    <property type="match status" value="1"/>
</dbReference>
<proteinExistence type="predicted"/>
<comment type="caution">
    <text evidence="6">The sequence shown here is derived from an EMBL/GenBank/DDBJ whole genome shotgun (WGS) entry which is preliminary data.</text>
</comment>
<evidence type="ECO:0000256" key="3">
    <source>
        <dbReference type="ARBA" id="ARBA00023125"/>
    </source>
</evidence>
<dbReference type="Gene3D" id="1.10.260.40">
    <property type="entry name" value="lambda repressor-like DNA-binding domains"/>
    <property type="match status" value="1"/>
</dbReference>